<accession>A0A1G7H8R2</accession>
<protein>
    <submittedName>
        <fullName evidence="2">Uncharacterized protein</fullName>
    </submittedName>
</protein>
<evidence type="ECO:0000313" key="3">
    <source>
        <dbReference type="Proteomes" id="UP000199045"/>
    </source>
</evidence>
<feature type="transmembrane region" description="Helical" evidence="1">
    <location>
        <begin position="5"/>
        <end position="26"/>
    </location>
</feature>
<dbReference type="STRING" id="104663.SAMN04488121_101361"/>
<proteinExistence type="predicted"/>
<dbReference type="EMBL" id="FNBN01000001">
    <property type="protein sequence ID" value="SDE96827.1"/>
    <property type="molecule type" value="Genomic_DNA"/>
</dbReference>
<evidence type="ECO:0000313" key="2">
    <source>
        <dbReference type="EMBL" id="SDE96827.1"/>
    </source>
</evidence>
<reference evidence="2 3" key="1">
    <citation type="submission" date="2016-10" db="EMBL/GenBank/DDBJ databases">
        <authorList>
            <person name="de Groot N.N."/>
        </authorList>
    </citation>
    <scope>NUCLEOTIDE SEQUENCE [LARGE SCALE GENOMIC DNA]</scope>
    <source>
        <strain evidence="2 3">DSM 527</strain>
    </source>
</reference>
<evidence type="ECO:0000256" key="1">
    <source>
        <dbReference type="SAM" id="Phobius"/>
    </source>
</evidence>
<sequence>MEKRIIGIILTFLGIAGLILGAIRFMGSTGATRSVKEILIYSILGAIFFFAGIGLIRATRDRPS</sequence>
<dbReference type="RefSeq" id="WP_089828517.1">
    <property type="nucleotide sequence ID" value="NZ_FNBN01000001.1"/>
</dbReference>
<keyword evidence="1" id="KW-0812">Transmembrane</keyword>
<dbReference type="AlphaFoldDB" id="A0A1G7H8R2"/>
<dbReference type="Proteomes" id="UP000199045">
    <property type="component" value="Unassembled WGS sequence"/>
</dbReference>
<gene>
    <name evidence="2" type="ORF">SAMN04488121_101361</name>
</gene>
<name>A0A1G7H8R2_CHIFI</name>
<keyword evidence="1" id="KW-1133">Transmembrane helix</keyword>
<keyword evidence="1" id="KW-0472">Membrane</keyword>
<feature type="transmembrane region" description="Helical" evidence="1">
    <location>
        <begin position="38"/>
        <end position="56"/>
    </location>
</feature>
<organism evidence="2 3">
    <name type="scientific">Chitinophaga filiformis</name>
    <name type="common">Myxococcus filiformis</name>
    <name type="synonym">Flexibacter filiformis</name>
    <dbReference type="NCBI Taxonomy" id="104663"/>
    <lineage>
        <taxon>Bacteria</taxon>
        <taxon>Pseudomonadati</taxon>
        <taxon>Bacteroidota</taxon>
        <taxon>Chitinophagia</taxon>
        <taxon>Chitinophagales</taxon>
        <taxon>Chitinophagaceae</taxon>
        <taxon>Chitinophaga</taxon>
    </lineage>
</organism>
<dbReference type="OrthoDB" id="677537at2"/>